<accession>S8E6A5</accession>
<name>S8E6A5_9LAMI</name>
<evidence type="ECO:0000256" key="1">
    <source>
        <dbReference type="SAM" id="MobiDB-lite"/>
    </source>
</evidence>
<dbReference type="EMBL" id="AUSU01001301">
    <property type="protein sequence ID" value="EPS71338.1"/>
    <property type="molecule type" value="Genomic_DNA"/>
</dbReference>
<feature type="region of interest" description="Disordered" evidence="1">
    <location>
        <begin position="1"/>
        <end position="51"/>
    </location>
</feature>
<evidence type="ECO:0000313" key="2">
    <source>
        <dbReference type="EMBL" id="EPS71338.1"/>
    </source>
</evidence>
<organism evidence="2 3">
    <name type="scientific">Genlisea aurea</name>
    <dbReference type="NCBI Taxonomy" id="192259"/>
    <lineage>
        <taxon>Eukaryota</taxon>
        <taxon>Viridiplantae</taxon>
        <taxon>Streptophyta</taxon>
        <taxon>Embryophyta</taxon>
        <taxon>Tracheophyta</taxon>
        <taxon>Spermatophyta</taxon>
        <taxon>Magnoliopsida</taxon>
        <taxon>eudicotyledons</taxon>
        <taxon>Gunneridae</taxon>
        <taxon>Pentapetalae</taxon>
        <taxon>asterids</taxon>
        <taxon>lamiids</taxon>
        <taxon>Lamiales</taxon>
        <taxon>Lentibulariaceae</taxon>
        <taxon>Genlisea</taxon>
    </lineage>
</organism>
<proteinExistence type="predicted"/>
<protein>
    <submittedName>
        <fullName evidence="2">Uncharacterized protein</fullName>
    </submittedName>
</protein>
<dbReference type="Proteomes" id="UP000015453">
    <property type="component" value="Unassembled WGS sequence"/>
</dbReference>
<dbReference type="AlphaFoldDB" id="S8E6A5"/>
<comment type="caution">
    <text evidence="2">The sequence shown here is derived from an EMBL/GenBank/DDBJ whole genome shotgun (WGS) entry which is preliminary data.</text>
</comment>
<gene>
    <name evidence="2" type="ORF">M569_03421</name>
</gene>
<sequence>GDGDGIHDLQISDSERDDSDEKRQTEIVIGSIPVSLPRPPPPAESTSSYESTAFSVDAAREFLARRWREVMSGEYVKLRLHSAEEEMKGEEGERGLL</sequence>
<evidence type="ECO:0000313" key="3">
    <source>
        <dbReference type="Proteomes" id="UP000015453"/>
    </source>
</evidence>
<feature type="non-terminal residue" evidence="2">
    <location>
        <position position="1"/>
    </location>
</feature>
<reference evidence="2 3" key="1">
    <citation type="journal article" date="2013" name="BMC Genomics">
        <title>The miniature genome of a carnivorous plant Genlisea aurea contains a low number of genes and short non-coding sequences.</title>
        <authorList>
            <person name="Leushkin E.V."/>
            <person name="Sutormin R.A."/>
            <person name="Nabieva E.R."/>
            <person name="Penin A.A."/>
            <person name="Kondrashov A.S."/>
            <person name="Logacheva M.D."/>
        </authorList>
    </citation>
    <scope>NUCLEOTIDE SEQUENCE [LARGE SCALE GENOMIC DNA]</scope>
</reference>
<keyword evidence="3" id="KW-1185">Reference proteome</keyword>